<proteinExistence type="inferred from homology"/>
<keyword evidence="7" id="KW-1185">Reference proteome</keyword>
<dbReference type="InterPro" id="IPR004263">
    <property type="entry name" value="Exostosin"/>
</dbReference>
<evidence type="ECO:0000256" key="2">
    <source>
        <dbReference type="ARBA" id="ARBA00010271"/>
    </source>
</evidence>
<evidence type="ECO:0000256" key="1">
    <source>
        <dbReference type="ARBA" id="ARBA00004648"/>
    </source>
</evidence>
<dbReference type="WBParaSite" id="PTRK_0000174300.1">
    <property type="protein sequence ID" value="PTRK_0000174300.1"/>
    <property type="gene ID" value="PTRK_0000174300"/>
</dbReference>
<dbReference type="PANTHER" id="PTHR48261:SF2">
    <property type="entry name" value="ACETYLGLUCOSAMINYLTRANSFERASE"/>
    <property type="match status" value="1"/>
</dbReference>
<comment type="subcellular location">
    <subcellularLocation>
        <location evidence="1">Endoplasmic reticulum membrane</location>
        <topology evidence="1">Single-pass type II membrane protein</topology>
    </subcellularLocation>
</comment>
<dbReference type="SUPFAM" id="SSF53448">
    <property type="entry name" value="Nucleotide-diphospho-sugar transferases"/>
    <property type="match status" value="1"/>
</dbReference>
<reference evidence="8" key="1">
    <citation type="submission" date="2017-02" db="UniProtKB">
        <authorList>
            <consortium name="WormBaseParasite"/>
        </authorList>
    </citation>
    <scope>IDENTIFICATION</scope>
</reference>
<evidence type="ECO:0000313" key="7">
    <source>
        <dbReference type="Proteomes" id="UP000038045"/>
    </source>
</evidence>
<dbReference type="GO" id="GO:1901135">
    <property type="term" value="P:carbohydrate derivative metabolic process"/>
    <property type="evidence" value="ECO:0007669"/>
    <property type="project" value="UniProtKB-ARBA"/>
</dbReference>
<dbReference type="AlphaFoldDB" id="A0A0N4Z425"/>
<protein>
    <submittedName>
        <fullName evidence="8">Glyco_transf_64 domain-containing protein</fullName>
    </submittedName>
</protein>
<evidence type="ECO:0000256" key="4">
    <source>
        <dbReference type="ARBA" id="ARBA00023136"/>
    </source>
</evidence>
<evidence type="ECO:0000259" key="6">
    <source>
        <dbReference type="Pfam" id="PF09258"/>
    </source>
</evidence>
<feature type="domain" description="Glycosyl transferase 64" evidence="6">
    <location>
        <begin position="136"/>
        <end position="374"/>
    </location>
</feature>
<sequence>MRNFINIDKIIVVLILNDCIPVINEEWKIKYPVIDSNFKWNKAVLLLDSYLFDNKKSIDKNLFSMYEIKEIETYGKKLISWNFKIPFIIIKNILTSLVKTLTGNINMKTIRAEPLYEEDRELFEVERRKTNFVDKYTVVMLTYRRIPGLNYSLTQFNNETNVDKIIVIWNDPDLIQLPNKDQWAKSIPPVFFVKPTGNSLNNRFLPYDIIKTEAILSLDDDQRLTPSLLHYTFDVWKFNRDVLVGYSSKLTTKNDSLVYIAKKSETYDLLLTSLSMLNRKYLFYYTYNFPSNIKRYIDDKMNCEDIAMNFMIAILTNKPNALFTNVEDLSRCDNCIAHGLSKDKNHYIERSDCVELFSNTFGGNPMIESKFYLDVY</sequence>
<dbReference type="PANTHER" id="PTHR48261">
    <property type="entry name" value="ACETYLGLUCOSAMINYLTRANSFERASE"/>
    <property type="match status" value="1"/>
</dbReference>
<evidence type="ECO:0000256" key="5">
    <source>
        <dbReference type="ARBA" id="ARBA00023157"/>
    </source>
</evidence>
<evidence type="ECO:0000313" key="8">
    <source>
        <dbReference type="WBParaSite" id="PTRK_0000174300.1"/>
    </source>
</evidence>
<dbReference type="Pfam" id="PF09258">
    <property type="entry name" value="Glyco_transf_64"/>
    <property type="match status" value="1"/>
</dbReference>
<keyword evidence="3" id="KW-0808">Transferase</keyword>
<keyword evidence="4" id="KW-0472">Membrane</keyword>
<accession>A0A0N4Z425</accession>
<comment type="similarity">
    <text evidence="2">Belongs to the glycosyltransferase 47 family.</text>
</comment>
<dbReference type="STRING" id="131310.A0A0N4Z425"/>
<dbReference type="GO" id="GO:0016757">
    <property type="term" value="F:glycosyltransferase activity"/>
    <property type="evidence" value="ECO:0007669"/>
    <property type="project" value="InterPro"/>
</dbReference>
<dbReference type="Gene3D" id="3.90.550.10">
    <property type="entry name" value="Spore Coat Polysaccharide Biosynthesis Protein SpsA, Chain A"/>
    <property type="match status" value="1"/>
</dbReference>
<evidence type="ECO:0000256" key="3">
    <source>
        <dbReference type="ARBA" id="ARBA00022679"/>
    </source>
</evidence>
<dbReference type="InterPro" id="IPR015338">
    <property type="entry name" value="GT64_dom"/>
</dbReference>
<dbReference type="Proteomes" id="UP000038045">
    <property type="component" value="Unplaced"/>
</dbReference>
<dbReference type="GO" id="GO:0005789">
    <property type="term" value="C:endoplasmic reticulum membrane"/>
    <property type="evidence" value="ECO:0007669"/>
    <property type="project" value="UniProtKB-SubCell"/>
</dbReference>
<dbReference type="InterPro" id="IPR029044">
    <property type="entry name" value="Nucleotide-diphossugar_trans"/>
</dbReference>
<organism evidence="7 8">
    <name type="scientific">Parastrongyloides trichosuri</name>
    <name type="common">Possum-specific nematode worm</name>
    <dbReference type="NCBI Taxonomy" id="131310"/>
    <lineage>
        <taxon>Eukaryota</taxon>
        <taxon>Metazoa</taxon>
        <taxon>Ecdysozoa</taxon>
        <taxon>Nematoda</taxon>
        <taxon>Chromadorea</taxon>
        <taxon>Rhabditida</taxon>
        <taxon>Tylenchina</taxon>
        <taxon>Panagrolaimomorpha</taxon>
        <taxon>Strongyloidoidea</taxon>
        <taxon>Strongyloididae</taxon>
        <taxon>Parastrongyloides</taxon>
    </lineage>
</organism>
<keyword evidence="5" id="KW-1015">Disulfide bond</keyword>
<name>A0A0N4Z425_PARTI</name>